<evidence type="ECO:0000256" key="5">
    <source>
        <dbReference type="ARBA" id="ARBA00022729"/>
    </source>
</evidence>
<feature type="signal peptide" evidence="13">
    <location>
        <begin position="1"/>
        <end position="32"/>
    </location>
</feature>
<keyword evidence="5 11" id="KW-0732">Signal</keyword>
<dbReference type="PANTHER" id="PTHR34933:SF1">
    <property type="entry name" value="FLAGELLAR L-RING PROTEIN"/>
    <property type="match status" value="1"/>
</dbReference>
<keyword evidence="9 11" id="KW-0998">Cell outer membrane</keyword>
<evidence type="ECO:0000256" key="4">
    <source>
        <dbReference type="ARBA" id="ARBA00011439"/>
    </source>
</evidence>
<comment type="subcellular location">
    <subcellularLocation>
        <location evidence="11">Cell outer membrane</location>
        <topology evidence="11">Lipid-anchor</topology>
    </subcellularLocation>
    <subcellularLocation>
        <location evidence="11">Bacterial flagellum basal body</location>
    </subcellularLocation>
    <subcellularLocation>
        <location evidence="2">Membrane</location>
        <topology evidence="2">Lipid-anchor</topology>
    </subcellularLocation>
</comment>
<dbReference type="PROSITE" id="PS51257">
    <property type="entry name" value="PROKAR_LIPOPROTEIN"/>
    <property type="match status" value="1"/>
</dbReference>
<dbReference type="HAMAP" id="MF_00415">
    <property type="entry name" value="FlgH"/>
    <property type="match status" value="1"/>
</dbReference>
<comment type="function">
    <text evidence="1 11">Assembles around the rod to form the L-ring and probably protects the motor/basal body from shearing forces during rotation.</text>
</comment>
<dbReference type="EMBL" id="NRSH01000058">
    <property type="protein sequence ID" value="MBK1726673.1"/>
    <property type="molecule type" value="Genomic_DNA"/>
</dbReference>
<evidence type="ECO:0000256" key="8">
    <source>
        <dbReference type="ARBA" id="ARBA00023143"/>
    </source>
</evidence>
<keyword evidence="6 11" id="KW-0472">Membrane</keyword>
<dbReference type="Proteomes" id="UP000738126">
    <property type="component" value="Unassembled WGS sequence"/>
</dbReference>
<evidence type="ECO:0000256" key="6">
    <source>
        <dbReference type="ARBA" id="ARBA00023136"/>
    </source>
</evidence>
<feature type="chain" id="PRO_5046897125" description="Flagellar L-ring protein" evidence="13">
    <location>
        <begin position="33"/>
        <end position="232"/>
    </location>
</feature>
<sequence length="232" mass="24769">MSARGRGASAGARSRAAVSALAGAAVLLSACASPPKAPEPSPITAPRVDPSGQDDSRSIFDERQRMRLFEDRSAREVGELLTVVVEEQMSGDKSVSSQMERTQEADLPAPQIGGEELNIAGRPFAFQQEGESSFEGSGSADQSTNLTGTITAVVVDKTPNGHLVIEGEKTVTVSQGKEYLRISGLVRTEDVRANNEVPSSRIANLQVGYTGSETIDDSAQPGWLTRFLMRRY</sequence>
<reference evidence="14 15" key="1">
    <citation type="journal article" date="2020" name="Microorganisms">
        <title>Osmotic Adaptation and Compatible Solute Biosynthesis of Phototrophic Bacteria as Revealed from Genome Analyses.</title>
        <authorList>
            <person name="Imhoff J.F."/>
            <person name="Rahn T."/>
            <person name="Kunzel S."/>
            <person name="Keller A."/>
            <person name="Neulinger S.C."/>
        </authorList>
    </citation>
    <scope>NUCLEOTIDE SEQUENCE [LARGE SCALE GENOMIC DNA]</scope>
    <source>
        <strain evidence="14 15">DSM 15116</strain>
    </source>
</reference>
<evidence type="ECO:0000256" key="2">
    <source>
        <dbReference type="ARBA" id="ARBA00004635"/>
    </source>
</evidence>
<gene>
    <name evidence="11" type="primary">flgH</name>
    <name evidence="14" type="ORF">CKO13_06465</name>
</gene>
<evidence type="ECO:0000313" key="14">
    <source>
        <dbReference type="EMBL" id="MBK1726673.1"/>
    </source>
</evidence>
<dbReference type="PRINTS" id="PR01008">
    <property type="entry name" value="FLGLRINGFLGH"/>
</dbReference>
<evidence type="ECO:0000256" key="9">
    <source>
        <dbReference type="ARBA" id="ARBA00023237"/>
    </source>
</evidence>
<protein>
    <recommendedName>
        <fullName evidence="11">Flagellar L-ring protein</fullName>
    </recommendedName>
    <alternativeName>
        <fullName evidence="11">Basal body L-ring protein</fullName>
    </alternativeName>
</protein>
<evidence type="ECO:0000256" key="13">
    <source>
        <dbReference type="SAM" id="SignalP"/>
    </source>
</evidence>
<evidence type="ECO:0000256" key="3">
    <source>
        <dbReference type="ARBA" id="ARBA00006929"/>
    </source>
</evidence>
<keyword evidence="15" id="KW-1185">Reference proteome</keyword>
<comment type="caution">
    <text evidence="14">The sequence shown here is derived from an EMBL/GenBank/DDBJ whole genome shotgun (WGS) entry which is preliminary data.</text>
</comment>
<comment type="similarity">
    <text evidence="3 11">Belongs to the FlgH family.</text>
</comment>
<name>A0ABS1E6T2_9GAMM</name>
<proteinExistence type="inferred from homology"/>
<keyword evidence="7" id="KW-0564">Palmitate</keyword>
<dbReference type="InterPro" id="IPR000527">
    <property type="entry name" value="Flag_Lring"/>
</dbReference>
<feature type="region of interest" description="Disordered" evidence="12">
    <location>
        <begin position="32"/>
        <end position="59"/>
    </location>
</feature>
<comment type="subunit">
    <text evidence="4 11">The basal body constitutes a major portion of the flagellar organelle and consists of four rings (L,P,S, and M) mounted on a central rod.</text>
</comment>
<dbReference type="Pfam" id="PF02107">
    <property type="entry name" value="FlgH"/>
    <property type="match status" value="1"/>
</dbReference>
<dbReference type="PANTHER" id="PTHR34933">
    <property type="entry name" value="FLAGELLAR L-RING PROTEIN"/>
    <property type="match status" value="1"/>
</dbReference>
<accession>A0ABS1E6T2</accession>
<organism evidence="14 15">
    <name type="scientific">Halorhodospira neutriphila</name>
    <dbReference type="NCBI Taxonomy" id="168379"/>
    <lineage>
        <taxon>Bacteria</taxon>
        <taxon>Pseudomonadati</taxon>
        <taxon>Pseudomonadota</taxon>
        <taxon>Gammaproteobacteria</taxon>
        <taxon>Chromatiales</taxon>
        <taxon>Ectothiorhodospiraceae</taxon>
        <taxon>Halorhodospira</taxon>
    </lineage>
</organism>
<evidence type="ECO:0000256" key="11">
    <source>
        <dbReference type="HAMAP-Rule" id="MF_00415"/>
    </source>
</evidence>
<evidence type="ECO:0000256" key="12">
    <source>
        <dbReference type="SAM" id="MobiDB-lite"/>
    </source>
</evidence>
<keyword evidence="8 11" id="KW-0975">Bacterial flagellum</keyword>
<evidence type="ECO:0000256" key="1">
    <source>
        <dbReference type="ARBA" id="ARBA00002591"/>
    </source>
</evidence>
<evidence type="ECO:0000256" key="10">
    <source>
        <dbReference type="ARBA" id="ARBA00023288"/>
    </source>
</evidence>
<evidence type="ECO:0000313" key="15">
    <source>
        <dbReference type="Proteomes" id="UP000738126"/>
    </source>
</evidence>
<keyword evidence="10 11" id="KW-0449">Lipoprotein</keyword>
<evidence type="ECO:0000256" key="7">
    <source>
        <dbReference type="ARBA" id="ARBA00023139"/>
    </source>
</evidence>